<keyword evidence="2" id="KW-1185">Reference proteome</keyword>
<dbReference type="STRING" id="1278073.MYSTI_05760"/>
<evidence type="ECO:0000313" key="2">
    <source>
        <dbReference type="Proteomes" id="UP000011131"/>
    </source>
</evidence>
<dbReference type="KEGG" id="msd:MYSTI_05760"/>
<accession>L7UDP6</accession>
<dbReference type="RefSeq" id="WP_015351291.1">
    <property type="nucleotide sequence ID" value="NC_020126.1"/>
</dbReference>
<dbReference type="OrthoDB" id="369674at2"/>
<dbReference type="Proteomes" id="UP000011131">
    <property type="component" value="Chromosome"/>
</dbReference>
<sequence length="687" mass="77149">MSNLPRSVLSEHFLERMKGRRLVSAVFTTFRFEPGFFEAEVLPVFFDIALSHAPAIKLVQLEEALVSLPGSIAVYYDAHGLVAEGGTAKLDTRRIPIRHPTGIFHPKNVLALVEDVEPGPDGKHGRTLLCACASANLTRAGWWENVEAAHVEEIAEGAHSPLRTSLLRYLDALVAAAEGRRVNDELRATHRAIRDLREFLRGTTQRQETFADVRILPSFHAGEASLPDFLEDATGKLLRGLCLEVISPYFDEGGESAPLKELLTRFAPRETRVFLPRNDRGEALCSEPLFTWLSELPEVSWGTLPSDLLRLGKSEEARQRTVHAKVYRFFEPKRRGREFIFVGSPNLTTAAFRLTGRGGNWETGFLVEVTSESRPDWWLETETRRPPVFSPREETEGAATDGGTQLMLRYHWDTQAAFAFWADATPSPSLSVRHGGVSLLELSSLAPRTWVPLAVEQAQRLETTLHSTSLLEVVGEGPQPGFLLVQEEGMFKRPTLLLDLSAADILRYWALLTVEQRAAFIEARANITGDDDPLITRLAPLPVEATLFDRFAGIFHAFECLDKHVRDALAQKRSREADYRLFGKKYDSLGSLLERVLKDSRAGKGERVDHYVVTLCAKQLLRELGRTAPEYWAEHRDDVRALEAQLVEAAPLREALASGNTEMPAFLDWFERWFIQRAEALPEEEQS</sequence>
<organism evidence="1 2">
    <name type="scientific">Myxococcus stipitatus (strain DSM 14675 / JCM 12634 / Mx s8)</name>
    <dbReference type="NCBI Taxonomy" id="1278073"/>
    <lineage>
        <taxon>Bacteria</taxon>
        <taxon>Pseudomonadati</taxon>
        <taxon>Myxococcota</taxon>
        <taxon>Myxococcia</taxon>
        <taxon>Myxococcales</taxon>
        <taxon>Cystobacterineae</taxon>
        <taxon>Myxococcaceae</taxon>
        <taxon>Myxococcus</taxon>
    </lineage>
</organism>
<dbReference type="Gene3D" id="3.30.870.10">
    <property type="entry name" value="Endonuclease Chain A"/>
    <property type="match status" value="1"/>
</dbReference>
<dbReference type="eggNOG" id="ENOG502Z88N">
    <property type="taxonomic scope" value="Bacteria"/>
</dbReference>
<name>L7UDP6_MYXSD</name>
<protein>
    <submittedName>
        <fullName evidence="1">Uncharacterized protein</fullName>
    </submittedName>
</protein>
<dbReference type="EMBL" id="CP004025">
    <property type="protein sequence ID" value="AGC47036.1"/>
    <property type="molecule type" value="Genomic_DNA"/>
</dbReference>
<reference evidence="1 2" key="1">
    <citation type="journal article" date="2013" name="Genome Announc.">
        <title>Complete genome sequence of Myxococcus stipitatus strain DSM 14675, a fruiting myxobacterium.</title>
        <authorList>
            <person name="Huntley S."/>
            <person name="Kneip S."/>
            <person name="Treuner-Lange A."/>
            <person name="Sogaard-Andersen L."/>
        </authorList>
    </citation>
    <scope>NUCLEOTIDE SEQUENCE [LARGE SCALE GENOMIC DNA]</scope>
    <source>
        <strain evidence="2">DSM 14675 / JCM 12634 / Mx s8</strain>
    </source>
</reference>
<dbReference type="SUPFAM" id="SSF56024">
    <property type="entry name" value="Phospholipase D/nuclease"/>
    <property type="match status" value="1"/>
</dbReference>
<dbReference type="PATRIC" id="fig|1278073.3.peg.5841"/>
<proteinExistence type="predicted"/>
<dbReference type="HOGENOM" id="CLU_406406_0_0_7"/>
<evidence type="ECO:0000313" key="1">
    <source>
        <dbReference type="EMBL" id="AGC47036.1"/>
    </source>
</evidence>
<gene>
    <name evidence="1" type="ordered locus">MYSTI_05760</name>
</gene>
<dbReference type="AlphaFoldDB" id="L7UDP6"/>